<gene>
    <name evidence="1" type="ORF">TrCOL_g3260</name>
</gene>
<evidence type="ECO:0000313" key="1">
    <source>
        <dbReference type="EMBL" id="GMI45334.1"/>
    </source>
</evidence>
<name>A0A9W7GI56_9STRA</name>
<accession>A0A9W7GI56</accession>
<comment type="caution">
    <text evidence="1">The sequence shown here is derived from an EMBL/GenBank/DDBJ whole genome shotgun (WGS) entry which is preliminary data.</text>
</comment>
<protein>
    <submittedName>
        <fullName evidence="1">Uncharacterized protein</fullName>
    </submittedName>
</protein>
<proteinExistence type="predicted"/>
<organism evidence="1 2">
    <name type="scientific">Triparma columacea</name>
    <dbReference type="NCBI Taxonomy" id="722753"/>
    <lineage>
        <taxon>Eukaryota</taxon>
        <taxon>Sar</taxon>
        <taxon>Stramenopiles</taxon>
        <taxon>Ochrophyta</taxon>
        <taxon>Bolidophyceae</taxon>
        <taxon>Parmales</taxon>
        <taxon>Triparmaceae</taxon>
        <taxon>Triparma</taxon>
    </lineage>
</organism>
<sequence>MYIYDTRAKSSLLVTYLLASGVSAFTSPNAFIRKSTSVNSVPLANGKMSFNRVCREWRCKYEGDKSTSESLSAISDVVDEFLPAIKGVSSDVTVNRLVCGACLDFKLMVTVPLDDYGPWEGGGHVPESDFIAKLKAIEGVSQVETQTITNMLI</sequence>
<dbReference type="Proteomes" id="UP001165065">
    <property type="component" value="Unassembled WGS sequence"/>
</dbReference>
<evidence type="ECO:0000313" key="2">
    <source>
        <dbReference type="Proteomes" id="UP001165065"/>
    </source>
</evidence>
<keyword evidence="2" id="KW-1185">Reference proteome</keyword>
<dbReference type="EMBL" id="BRYA01001542">
    <property type="protein sequence ID" value="GMI45334.1"/>
    <property type="molecule type" value="Genomic_DNA"/>
</dbReference>
<dbReference type="OrthoDB" id="497128at2759"/>
<dbReference type="AlphaFoldDB" id="A0A9W7GI56"/>
<reference evidence="2" key="1">
    <citation type="journal article" date="2023" name="Commun. Biol.">
        <title>Genome analysis of Parmales, the sister group of diatoms, reveals the evolutionary specialization of diatoms from phago-mixotrophs to photoautotrophs.</title>
        <authorList>
            <person name="Ban H."/>
            <person name="Sato S."/>
            <person name="Yoshikawa S."/>
            <person name="Yamada K."/>
            <person name="Nakamura Y."/>
            <person name="Ichinomiya M."/>
            <person name="Sato N."/>
            <person name="Blanc-Mathieu R."/>
            <person name="Endo H."/>
            <person name="Kuwata A."/>
            <person name="Ogata H."/>
        </authorList>
    </citation>
    <scope>NUCLEOTIDE SEQUENCE [LARGE SCALE GENOMIC DNA]</scope>
</reference>